<feature type="compositionally biased region" description="Basic residues" evidence="11">
    <location>
        <begin position="324"/>
        <end position="333"/>
    </location>
</feature>
<dbReference type="GO" id="GO:0051240">
    <property type="term" value="P:positive regulation of multicellular organismal process"/>
    <property type="evidence" value="ECO:0007669"/>
    <property type="project" value="UniProtKB-ARBA"/>
</dbReference>
<dbReference type="GO" id="GO:0030509">
    <property type="term" value="P:BMP signaling pathway"/>
    <property type="evidence" value="ECO:0000318"/>
    <property type="project" value="GO_Central"/>
</dbReference>
<dbReference type="CTD" id="373196"/>
<evidence type="ECO:0000256" key="8">
    <source>
        <dbReference type="ARBA" id="ARBA00023157"/>
    </source>
</evidence>
<dbReference type="InParanoid" id="A0A7M7PRU9"/>
<feature type="compositionally biased region" description="Low complexity" evidence="11">
    <location>
        <begin position="43"/>
        <end position="56"/>
    </location>
</feature>
<keyword evidence="7 10" id="KW-0339">Growth factor</keyword>
<evidence type="ECO:0000256" key="4">
    <source>
        <dbReference type="ARBA" id="ARBA00022525"/>
    </source>
</evidence>
<dbReference type="InterPro" id="IPR015615">
    <property type="entry name" value="TGF-beta-rel"/>
</dbReference>
<dbReference type="InterPro" id="IPR001111">
    <property type="entry name" value="TGF-b_propeptide"/>
</dbReference>
<dbReference type="FunFam" id="2.10.90.10:FF:000103">
    <property type="entry name" value="Bone morphogenetic protein 16"/>
    <property type="match status" value="1"/>
</dbReference>
<evidence type="ECO:0000256" key="1">
    <source>
        <dbReference type="ARBA" id="ARBA00004613"/>
    </source>
</evidence>
<dbReference type="InterPro" id="IPR029034">
    <property type="entry name" value="Cystine-knot_cytokine"/>
</dbReference>
<evidence type="ECO:0000256" key="3">
    <source>
        <dbReference type="ARBA" id="ARBA00022473"/>
    </source>
</evidence>
<dbReference type="SUPFAM" id="SSF57501">
    <property type="entry name" value="Cystine-knot cytokines"/>
    <property type="match status" value="1"/>
</dbReference>
<organism evidence="13 14">
    <name type="scientific">Strongylocentrotus purpuratus</name>
    <name type="common">Purple sea urchin</name>
    <dbReference type="NCBI Taxonomy" id="7668"/>
    <lineage>
        <taxon>Eukaryota</taxon>
        <taxon>Metazoa</taxon>
        <taxon>Echinodermata</taxon>
        <taxon>Eleutherozoa</taxon>
        <taxon>Echinozoa</taxon>
        <taxon>Echinoidea</taxon>
        <taxon>Euechinoidea</taxon>
        <taxon>Echinacea</taxon>
        <taxon>Camarodonta</taxon>
        <taxon>Echinidea</taxon>
        <taxon>Strongylocentrotidae</taxon>
        <taxon>Strongylocentrotus</taxon>
    </lineage>
</organism>
<keyword evidence="4" id="KW-0964">Secreted</keyword>
<dbReference type="FunCoup" id="A0A7M7PRU9">
    <property type="interactions" value="386"/>
</dbReference>
<evidence type="ECO:0000256" key="11">
    <source>
        <dbReference type="SAM" id="MobiDB-lite"/>
    </source>
</evidence>
<dbReference type="PROSITE" id="PS00250">
    <property type="entry name" value="TGF_BETA_1"/>
    <property type="match status" value="1"/>
</dbReference>
<comment type="subcellular location">
    <subcellularLocation>
        <location evidence="1">Secreted</location>
    </subcellularLocation>
</comment>
<dbReference type="RefSeq" id="XP_030854132.1">
    <property type="nucleotide sequence ID" value="XM_030998272.1"/>
</dbReference>
<dbReference type="GO" id="GO:0008083">
    <property type="term" value="F:growth factor activity"/>
    <property type="evidence" value="ECO:0007669"/>
    <property type="project" value="UniProtKB-KW"/>
</dbReference>
<evidence type="ECO:0000256" key="9">
    <source>
        <dbReference type="ARBA" id="ARBA00023180"/>
    </source>
</evidence>
<reference evidence="14" key="1">
    <citation type="submission" date="2015-02" db="EMBL/GenBank/DDBJ databases">
        <title>Genome sequencing for Strongylocentrotus purpuratus.</title>
        <authorList>
            <person name="Murali S."/>
            <person name="Liu Y."/>
            <person name="Vee V."/>
            <person name="English A."/>
            <person name="Wang M."/>
            <person name="Skinner E."/>
            <person name="Han Y."/>
            <person name="Muzny D.M."/>
            <person name="Worley K.C."/>
            <person name="Gibbs R.A."/>
        </authorList>
    </citation>
    <scope>NUCLEOTIDE SEQUENCE</scope>
</reference>
<keyword evidence="5" id="KW-0732">Signal</keyword>
<evidence type="ECO:0000256" key="2">
    <source>
        <dbReference type="ARBA" id="ARBA00006656"/>
    </source>
</evidence>
<dbReference type="EnsemblMetazoa" id="XM_030998272">
    <property type="protein sequence ID" value="XP_030854132"/>
    <property type="gene ID" value="GeneID_373196"/>
</dbReference>
<feature type="compositionally biased region" description="Basic and acidic residues" evidence="11">
    <location>
        <begin position="276"/>
        <end position="287"/>
    </location>
</feature>
<accession>A0A7M7PRU9</accession>
<dbReference type="PROSITE" id="PS51362">
    <property type="entry name" value="TGF_BETA_2"/>
    <property type="match status" value="1"/>
</dbReference>
<dbReference type="GO" id="GO:0051094">
    <property type="term" value="P:positive regulation of developmental process"/>
    <property type="evidence" value="ECO:0007669"/>
    <property type="project" value="UniProtKB-ARBA"/>
</dbReference>
<dbReference type="GO" id="GO:0005125">
    <property type="term" value="F:cytokine activity"/>
    <property type="evidence" value="ECO:0000318"/>
    <property type="project" value="GO_Central"/>
</dbReference>
<dbReference type="PANTHER" id="PTHR11848:SF263">
    <property type="entry name" value="PROTEIN DECAPENTAPLEGIC"/>
    <property type="match status" value="1"/>
</dbReference>
<keyword evidence="8" id="KW-1015">Disulfide bond</keyword>
<dbReference type="AlphaFoldDB" id="A0A7M7PRU9"/>
<dbReference type="PANTHER" id="PTHR11848">
    <property type="entry name" value="TGF-BETA FAMILY"/>
    <property type="match status" value="1"/>
</dbReference>
<feature type="region of interest" description="Disordered" evidence="11">
    <location>
        <begin position="262"/>
        <end position="295"/>
    </location>
</feature>
<keyword evidence="14" id="KW-1185">Reference proteome</keyword>
<evidence type="ECO:0000313" key="13">
    <source>
        <dbReference type="EnsemblMetazoa" id="XP_030854132"/>
    </source>
</evidence>
<feature type="domain" description="TGF-beta family profile" evidence="12">
    <location>
        <begin position="311"/>
        <end position="438"/>
    </location>
</feature>
<sequence>MYRMDLILDLRTKPIMVTTSHWGQLVVPLVCCCVVVGGWPGSTSSTTSSSSSSERSSQNEGDQNRKAQVIEAFESTLLGMFGLKERPRPQGKLRVPQYMMDLYRSHTEAEDGINMLFDFKHVSTGTANTIRSYHHQDAGQVVSTEHHRHKVIFNVSTMPEEEVMTTAELRLFRKDLDEHHIVKRHALHDRESLKPIHYMQRINVYHILKPVARNRDTIKRLIDTRLVDVRNASWESFDVRPAMRVWLEEPEKNHGLEIELIDSRGRPSPNHHHVRVTREADPSKVEELENEEEDRWFQTRPQIVTYSDDGRTKRSPSSSSSGRGQKKRKGKRLKANCRRHELYVDFSDVHWNDWIVAPAGYQAYYCRGECPFPLAEHLNTTNHAIVQTLVNSVNPALVPKACCVPTELSAISMLYLDEYEKVVLKNYQDMVVEGCGCR</sequence>
<dbReference type="InterPro" id="IPR001839">
    <property type="entry name" value="TGF-b_C"/>
</dbReference>
<reference evidence="13" key="2">
    <citation type="submission" date="2021-01" db="UniProtKB">
        <authorList>
            <consortium name="EnsemblMetazoa"/>
        </authorList>
    </citation>
    <scope>IDENTIFICATION</scope>
</reference>
<keyword evidence="9" id="KW-0325">Glycoprotein</keyword>
<name>A0A7M7PRU9_STRPU</name>
<evidence type="ECO:0000256" key="6">
    <source>
        <dbReference type="ARBA" id="ARBA00022782"/>
    </source>
</evidence>
<evidence type="ECO:0000313" key="14">
    <source>
        <dbReference type="Proteomes" id="UP000007110"/>
    </source>
</evidence>
<dbReference type="Proteomes" id="UP000007110">
    <property type="component" value="Unassembled WGS sequence"/>
</dbReference>
<dbReference type="InterPro" id="IPR017948">
    <property type="entry name" value="TGFb_CS"/>
</dbReference>
<dbReference type="Pfam" id="PF00688">
    <property type="entry name" value="TGFb_propeptide"/>
    <property type="match status" value="1"/>
</dbReference>
<evidence type="ECO:0000256" key="5">
    <source>
        <dbReference type="ARBA" id="ARBA00022729"/>
    </source>
</evidence>
<evidence type="ECO:0000256" key="7">
    <source>
        <dbReference type="ARBA" id="ARBA00023030"/>
    </source>
</evidence>
<comment type="similarity">
    <text evidence="2 10">Belongs to the TGF-beta family.</text>
</comment>
<dbReference type="GO" id="GO:0005615">
    <property type="term" value="C:extracellular space"/>
    <property type="evidence" value="ECO:0000318"/>
    <property type="project" value="GO_Central"/>
</dbReference>
<protein>
    <recommendedName>
        <fullName evidence="12">TGF-beta family profile domain-containing protein</fullName>
    </recommendedName>
</protein>
<proteinExistence type="inferred from homology"/>
<evidence type="ECO:0000256" key="10">
    <source>
        <dbReference type="RuleBase" id="RU000354"/>
    </source>
</evidence>
<dbReference type="Gene3D" id="2.10.90.10">
    <property type="entry name" value="Cystine-knot cytokines"/>
    <property type="match status" value="1"/>
</dbReference>
<dbReference type="Pfam" id="PF00019">
    <property type="entry name" value="TGF_beta"/>
    <property type="match status" value="1"/>
</dbReference>
<dbReference type="OrthoDB" id="5987191at2759"/>
<keyword evidence="6" id="KW-0221">Differentiation</keyword>
<feature type="region of interest" description="Disordered" evidence="11">
    <location>
        <begin position="307"/>
        <end position="333"/>
    </location>
</feature>
<dbReference type="CDD" id="cd13760">
    <property type="entry name" value="TGF_beta_BMP2_like"/>
    <property type="match status" value="1"/>
</dbReference>
<dbReference type="GeneID" id="373196"/>
<dbReference type="SMART" id="SM00204">
    <property type="entry name" value="TGFB"/>
    <property type="match status" value="1"/>
</dbReference>
<dbReference type="OMA" id="FQDVGWS"/>
<evidence type="ECO:0000259" key="12">
    <source>
        <dbReference type="PROSITE" id="PS51362"/>
    </source>
</evidence>
<feature type="region of interest" description="Disordered" evidence="11">
    <location>
        <begin position="43"/>
        <end position="66"/>
    </location>
</feature>
<dbReference type="Gene3D" id="2.60.120.970">
    <property type="match status" value="1"/>
</dbReference>
<keyword evidence="3" id="KW-0217">Developmental protein</keyword>
<dbReference type="GO" id="GO:0030154">
    <property type="term" value="P:cell differentiation"/>
    <property type="evidence" value="ECO:0007669"/>
    <property type="project" value="UniProtKB-KW"/>
</dbReference>